<sequence>MRNLSRALFWLGFSLLVAGLVIGILDREWTRFFFKNIYLDRQIVVGFHLFITHGHIFMFSLFSFVLALLFREQSQVSSTTMALFWVYVIGVIATLGLGLYKGLALSAMVGMDPRIGLFHADKMLFGGNSILRSLLYTLAHSTMGAGLIGLFIKASKPYQKNPH</sequence>
<dbReference type="KEGG" id="taqu:KDW03_11345"/>
<feature type="transmembrane region" description="Helical" evidence="1">
    <location>
        <begin position="133"/>
        <end position="152"/>
    </location>
</feature>
<protein>
    <recommendedName>
        <fullName evidence="4">DUF2871 domain-containing protein</fullName>
    </recommendedName>
</protein>
<proteinExistence type="predicted"/>
<organism evidence="2 3">
    <name type="scientific">Thermospira aquatica</name>
    <dbReference type="NCBI Taxonomy" id="2828656"/>
    <lineage>
        <taxon>Bacteria</taxon>
        <taxon>Pseudomonadati</taxon>
        <taxon>Spirochaetota</taxon>
        <taxon>Spirochaetia</taxon>
        <taxon>Brevinematales</taxon>
        <taxon>Thermospiraceae</taxon>
        <taxon>Thermospira</taxon>
    </lineage>
</organism>
<dbReference type="AlphaFoldDB" id="A0AAX3BD51"/>
<evidence type="ECO:0000313" key="2">
    <source>
        <dbReference type="EMBL" id="URA10060.1"/>
    </source>
</evidence>
<dbReference type="RefSeq" id="WP_271435192.1">
    <property type="nucleotide sequence ID" value="NZ_CP073355.1"/>
</dbReference>
<name>A0AAX3BD51_9SPIR</name>
<keyword evidence="3" id="KW-1185">Reference proteome</keyword>
<gene>
    <name evidence="2" type="ORF">KDW03_11345</name>
</gene>
<keyword evidence="1" id="KW-1133">Transmembrane helix</keyword>
<keyword evidence="1" id="KW-0472">Membrane</keyword>
<reference evidence="2" key="1">
    <citation type="submission" date="2021-04" db="EMBL/GenBank/DDBJ databases">
        <authorList>
            <person name="Postec A."/>
        </authorList>
    </citation>
    <scope>NUCLEOTIDE SEQUENCE</scope>
    <source>
        <strain evidence="2">F1F22</strain>
    </source>
</reference>
<reference evidence="2" key="2">
    <citation type="submission" date="2022-06" db="EMBL/GenBank/DDBJ databases">
        <title>Thermospira aquatica gen. nov., sp. nov.</title>
        <authorList>
            <person name="Ben Ali Gam Z."/>
            <person name="Labat M."/>
        </authorList>
    </citation>
    <scope>NUCLEOTIDE SEQUENCE</scope>
    <source>
        <strain evidence="2">F1F22</strain>
    </source>
</reference>
<feature type="transmembrane region" description="Helical" evidence="1">
    <location>
        <begin position="82"/>
        <end position="100"/>
    </location>
</feature>
<accession>A0AAX3BD51</accession>
<dbReference type="Proteomes" id="UP001056539">
    <property type="component" value="Chromosome"/>
</dbReference>
<evidence type="ECO:0000313" key="3">
    <source>
        <dbReference type="Proteomes" id="UP001056539"/>
    </source>
</evidence>
<evidence type="ECO:0008006" key="4">
    <source>
        <dbReference type="Google" id="ProtNLM"/>
    </source>
</evidence>
<evidence type="ECO:0000256" key="1">
    <source>
        <dbReference type="SAM" id="Phobius"/>
    </source>
</evidence>
<feature type="transmembrane region" description="Helical" evidence="1">
    <location>
        <begin position="47"/>
        <end position="70"/>
    </location>
</feature>
<keyword evidence="1" id="KW-0812">Transmembrane</keyword>
<dbReference type="EMBL" id="CP073355">
    <property type="protein sequence ID" value="URA10060.1"/>
    <property type="molecule type" value="Genomic_DNA"/>
</dbReference>